<comment type="similarity">
    <text evidence="2">Belongs to the Orn/Lys/Arg decarboxylase class-I family.</text>
</comment>
<evidence type="ECO:0000256" key="1">
    <source>
        <dbReference type="ARBA" id="ARBA00001933"/>
    </source>
</evidence>
<organism evidence="9">
    <name type="scientific">Chrysotila carterae</name>
    <name type="common">Marine alga</name>
    <name type="synonym">Syracosphaera carterae</name>
    <dbReference type="NCBI Taxonomy" id="13221"/>
    <lineage>
        <taxon>Eukaryota</taxon>
        <taxon>Haptista</taxon>
        <taxon>Haptophyta</taxon>
        <taxon>Prymnesiophyceae</taxon>
        <taxon>Isochrysidales</taxon>
        <taxon>Isochrysidaceae</taxon>
        <taxon>Chrysotila</taxon>
    </lineage>
</organism>
<evidence type="ECO:0000259" key="8">
    <source>
        <dbReference type="PROSITE" id="PS00703"/>
    </source>
</evidence>
<dbReference type="Gene3D" id="3.90.100.10">
    <property type="entry name" value="Orn/Lys/Arg decarboxylase, C-terminal domain"/>
    <property type="match status" value="1"/>
</dbReference>
<dbReference type="PROSITE" id="PS00703">
    <property type="entry name" value="OKR_DC_1"/>
    <property type="match status" value="1"/>
</dbReference>
<dbReference type="Gene3D" id="3.40.640.10">
    <property type="entry name" value="Type I PLP-dependent aspartate aminotransferase-like (Major domain)"/>
    <property type="match status" value="1"/>
</dbReference>
<dbReference type="InterPro" id="IPR015421">
    <property type="entry name" value="PyrdxlP-dep_Trfase_major"/>
</dbReference>
<accession>A0A7S4BJJ9</accession>
<dbReference type="InterPro" id="IPR036633">
    <property type="entry name" value="Prn/Lys/Arg_de-COase_C_sf"/>
</dbReference>
<dbReference type="GO" id="GO:0016831">
    <property type="term" value="F:carboxy-lyase activity"/>
    <property type="evidence" value="ECO:0007669"/>
    <property type="project" value="UniProtKB-KW"/>
</dbReference>
<feature type="domain" description="Orn/Lys/Arg decarboxylases family 1 pyridoxal-P attachment site" evidence="8">
    <location>
        <begin position="277"/>
        <end position="291"/>
    </location>
</feature>
<dbReference type="InterPro" id="IPR000310">
    <property type="entry name" value="Orn/Lys/Arg_deCO2ase_major_dom"/>
</dbReference>
<evidence type="ECO:0000256" key="5">
    <source>
        <dbReference type="ARBA" id="ARBA00023239"/>
    </source>
</evidence>
<keyword evidence="3" id="KW-0210">Decarboxylase</keyword>
<feature type="transmembrane region" description="Helical" evidence="7">
    <location>
        <begin position="89"/>
        <end position="110"/>
    </location>
</feature>
<sequence length="581" mass="60753">MLVQSRAPLIEALVMASAAVKAPFFFPGHKMGEGAPLVLRRDLLKGDMSALRHDLPELPELDNLFAPEGAIADAQRLAAEAFGAKRSWFLVNGSTCGVIAAVLACVQLWIGARIREAACLARVSEEDCGGGGGGGGASANVDHRLGVGGVGGEPRPRVLLPRNVHRSAVHALVMAGAEPVWVVPEYDEASGLTLGLSASKVAQAIKANEGSLAAVMLVSPTYHGVISDVAAIARSCRDAGVPLIVDEAHGAHLHFLEPSEPPFNGRPALSQGADIVVHSIHKTLGSLTQSAILHASETALTRTPQLGSALSEALGLVQSSSPSYLLLASLDAARWQMAAPEARGRRWLAHASRLASSVRNELRTRPVGGMYPLELVKREGVAAVDPVRLTVMVRGGSAKETLLDGFEVDEALIERGVYAELPELDSITFAFSAGSRRRHSRRLVNALREIGGDACMPSEAGDRRRTAAAAAALRLAALTEEPDPDQAPASSSLSGADLESGKRACTPREAFFRARKSVSAEAAVGEISAELVCPYPPGIPLLVPGERIGADALAELLALRDAGCTISGASDADLDTIWVLA</sequence>
<keyword evidence="7" id="KW-0472">Membrane</keyword>
<dbReference type="Pfam" id="PF01276">
    <property type="entry name" value="OKR_DC_1"/>
    <property type="match status" value="2"/>
</dbReference>
<gene>
    <name evidence="9" type="ORF">PCAR00345_LOCUS20713</name>
</gene>
<comment type="cofactor">
    <cofactor evidence="1">
        <name>pyridoxal 5'-phosphate</name>
        <dbReference type="ChEBI" id="CHEBI:597326"/>
    </cofactor>
</comment>
<keyword evidence="7" id="KW-0812">Transmembrane</keyword>
<dbReference type="InterPro" id="IPR015424">
    <property type="entry name" value="PyrdxlP-dep_Trfase"/>
</dbReference>
<dbReference type="SUPFAM" id="SSF55904">
    <property type="entry name" value="Ornithine decarboxylase C-terminal domain"/>
    <property type="match status" value="1"/>
</dbReference>
<dbReference type="PANTHER" id="PTHR43277:SF4">
    <property type="entry name" value="ARGININE DECARBOXYLASE"/>
    <property type="match status" value="1"/>
</dbReference>
<dbReference type="Pfam" id="PF03711">
    <property type="entry name" value="OKR_DC_1_C"/>
    <property type="match status" value="1"/>
</dbReference>
<feature type="region of interest" description="Disordered" evidence="6">
    <location>
        <begin position="479"/>
        <end position="501"/>
    </location>
</feature>
<evidence type="ECO:0000256" key="2">
    <source>
        <dbReference type="ARBA" id="ARBA00010671"/>
    </source>
</evidence>
<dbReference type="EMBL" id="HBIZ01032527">
    <property type="protein sequence ID" value="CAE0768101.1"/>
    <property type="molecule type" value="Transcribed_RNA"/>
</dbReference>
<keyword evidence="5" id="KW-0456">Lyase</keyword>
<dbReference type="PANTHER" id="PTHR43277">
    <property type="entry name" value="ARGININE DECARBOXYLASE"/>
    <property type="match status" value="1"/>
</dbReference>
<dbReference type="SUPFAM" id="SSF53383">
    <property type="entry name" value="PLP-dependent transferases"/>
    <property type="match status" value="1"/>
</dbReference>
<keyword evidence="7" id="KW-1133">Transmembrane helix</keyword>
<proteinExistence type="inferred from homology"/>
<dbReference type="AlphaFoldDB" id="A0A7S4BJJ9"/>
<evidence type="ECO:0000313" key="9">
    <source>
        <dbReference type="EMBL" id="CAE0768101.1"/>
    </source>
</evidence>
<name>A0A7S4BJJ9_CHRCT</name>
<evidence type="ECO:0000256" key="7">
    <source>
        <dbReference type="SAM" id="Phobius"/>
    </source>
</evidence>
<dbReference type="InterPro" id="IPR008286">
    <property type="entry name" value="Prn/Lys/Arg_de-COase_C"/>
</dbReference>
<evidence type="ECO:0000256" key="6">
    <source>
        <dbReference type="SAM" id="MobiDB-lite"/>
    </source>
</evidence>
<reference evidence="9" key="1">
    <citation type="submission" date="2021-01" db="EMBL/GenBank/DDBJ databases">
        <authorList>
            <person name="Corre E."/>
            <person name="Pelletier E."/>
            <person name="Niang G."/>
            <person name="Scheremetjew M."/>
            <person name="Finn R."/>
            <person name="Kale V."/>
            <person name="Holt S."/>
            <person name="Cochrane G."/>
            <person name="Meng A."/>
            <person name="Brown T."/>
            <person name="Cohen L."/>
        </authorList>
    </citation>
    <scope>NUCLEOTIDE SEQUENCE</scope>
    <source>
        <strain evidence="9">CCMP645</strain>
    </source>
</reference>
<evidence type="ECO:0000256" key="4">
    <source>
        <dbReference type="ARBA" id="ARBA00022898"/>
    </source>
</evidence>
<protein>
    <recommendedName>
        <fullName evidence="8">Orn/Lys/Arg decarboxylases family 1 pyridoxal-P attachment site domain-containing protein</fullName>
    </recommendedName>
</protein>
<evidence type="ECO:0000256" key="3">
    <source>
        <dbReference type="ARBA" id="ARBA00022793"/>
    </source>
</evidence>
<keyword evidence="4" id="KW-0663">Pyridoxal phosphate</keyword>
<dbReference type="InterPro" id="IPR052357">
    <property type="entry name" value="Orn_Lys_Arg_decarboxylase-I"/>
</dbReference>